<sequence>MPTESTTESTSQPLGLDHTQPPAKLNIKLLAAAISALIDRPVITYDEWEKNQDRSEQFKPLDIKQFYEMVAPRPLSKRAVLFAYILELIWWALALEVIFTLVMAPIKLVRYFMQPKAPLDQGQGRSDANKTTLFVKTSNTTLTVPFTQTDTITQLKKTIAQKEGTAVSEQRLFYAGKELKDTCGVTLRDYGIQQNSTISSSIPLPGGQSVAMYIAKEFLEPDADLDFTDMEDDGKKYYRGEDEYHLPYGYMRYGLKVKGKYDSDSWLQKKTTVRGQKKNIWPVSYHGTSMANAKSIAKEGFDLAKGVSFAFGYGIYSAPHPNTARGYAKTFSFEGKSYIVLMQNRVNPHNLQRVGSGNIWISPSNGDIRPYGLCIKQVDY</sequence>
<name>A0AAV9W1I5_9PEZI</name>
<accession>A0AAV9W1I5</accession>
<dbReference type="EMBL" id="JAVHJL010000007">
    <property type="protein sequence ID" value="KAK6499864.1"/>
    <property type="molecule type" value="Genomic_DNA"/>
</dbReference>
<protein>
    <recommendedName>
        <fullName evidence="2">Ubiquitin-like domain-containing protein</fullName>
    </recommendedName>
</protein>
<dbReference type="Proteomes" id="UP001370758">
    <property type="component" value="Unassembled WGS sequence"/>
</dbReference>
<gene>
    <name evidence="3" type="ORF">TWF481_010221</name>
</gene>
<evidence type="ECO:0000259" key="2">
    <source>
        <dbReference type="PROSITE" id="PS50053"/>
    </source>
</evidence>
<keyword evidence="1" id="KW-0472">Membrane</keyword>
<keyword evidence="4" id="KW-1185">Reference proteome</keyword>
<dbReference type="CDD" id="cd17039">
    <property type="entry name" value="Ubl_ubiquitin_like"/>
    <property type="match status" value="1"/>
</dbReference>
<dbReference type="Gene3D" id="3.10.20.90">
    <property type="entry name" value="Phosphatidylinositol 3-kinase Catalytic Subunit, Chain A, domain 1"/>
    <property type="match status" value="1"/>
</dbReference>
<dbReference type="InterPro" id="IPR019956">
    <property type="entry name" value="Ubiquitin_dom"/>
</dbReference>
<dbReference type="PANTHER" id="PTHR36649">
    <property type="entry name" value="UBIQUITIN-LIKE DOMAIN-CONTAINING PROTEIN"/>
    <property type="match status" value="1"/>
</dbReference>
<dbReference type="Gene3D" id="3.90.175.10">
    <property type="entry name" value="Diphtheria Toxin, domain 1"/>
    <property type="match status" value="1"/>
</dbReference>
<dbReference type="InterPro" id="IPR000626">
    <property type="entry name" value="Ubiquitin-like_dom"/>
</dbReference>
<dbReference type="SUPFAM" id="SSF54236">
    <property type="entry name" value="Ubiquitin-like"/>
    <property type="match status" value="1"/>
</dbReference>
<dbReference type="Pfam" id="PF00240">
    <property type="entry name" value="ubiquitin"/>
    <property type="match status" value="1"/>
</dbReference>
<comment type="caution">
    <text evidence="3">The sequence shown here is derived from an EMBL/GenBank/DDBJ whole genome shotgun (WGS) entry which is preliminary data.</text>
</comment>
<reference evidence="3 4" key="1">
    <citation type="submission" date="2023-08" db="EMBL/GenBank/DDBJ databases">
        <authorList>
            <person name="Palmer J.M."/>
        </authorList>
    </citation>
    <scope>NUCLEOTIDE SEQUENCE [LARGE SCALE GENOMIC DNA]</scope>
    <source>
        <strain evidence="3 4">TWF481</strain>
    </source>
</reference>
<proteinExistence type="predicted"/>
<dbReference type="SMART" id="SM00213">
    <property type="entry name" value="UBQ"/>
    <property type="match status" value="1"/>
</dbReference>
<dbReference type="AlphaFoldDB" id="A0AAV9W1I5"/>
<dbReference type="PROSITE" id="PS50053">
    <property type="entry name" value="UBIQUITIN_2"/>
    <property type="match status" value="1"/>
</dbReference>
<keyword evidence="1" id="KW-0812">Transmembrane</keyword>
<evidence type="ECO:0000313" key="3">
    <source>
        <dbReference type="EMBL" id="KAK6499864.1"/>
    </source>
</evidence>
<dbReference type="PRINTS" id="PR00348">
    <property type="entry name" value="UBIQUITIN"/>
</dbReference>
<evidence type="ECO:0000256" key="1">
    <source>
        <dbReference type="SAM" id="Phobius"/>
    </source>
</evidence>
<feature type="domain" description="Ubiquitin-like" evidence="2">
    <location>
        <begin position="131"/>
        <end position="207"/>
    </location>
</feature>
<dbReference type="PANTHER" id="PTHR36649:SF29">
    <property type="entry name" value="PARP CATALYTIC DOMAIN-CONTAINING PROTEIN-RELATED"/>
    <property type="match status" value="1"/>
</dbReference>
<keyword evidence="1" id="KW-1133">Transmembrane helix</keyword>
<dbReference type="InterPro" id="IPR029071">
    <property type="entry name" value="Ubiquitin-like_domsf"/>
</dbReference>
<dbReference type="SUPFAM" id="SSF56399">
    <property type="entry name" value="ADP-ribosylation"/>
    <property type="match status" value="1"/>
</dbReference>
<evidence type="ECO:0000313" key="4">
    <source>
        <dbReference type="Proteomes" id="UP001370758"/>
    </source>
</evidence>
<organism evidence="3 4">
    <name type="scientific">Arthrobotrys musiformis</name>
    <dbReference type="NCBI Taxonomy" id="47236"/>
    <lineage>
        <taxon>Eukaryota</taxon>
        <taxon>Fungi</taxon>
        <taxon>Dikarya</taxon>
        <taxon>Ascomycota</taxon>
        <taxon>Pezizomycotina</taxon>
        <taxon>Orbiliomycetes</taxon>
        <taxon>Orbiliales</taxon>
        <taxon>Orbiliaceae</taxon>
        <taxon>Arthrobotrys</taxon>
    </lineage>
</organism>
<feature type="transmembrane region" description="Helical" evidence="1">
    <location>
        <begin position="81"/>
        <end position="106"/>
    </location>
</feature>